<dbReference type="Pfam" id="PF01515">
    <property type="entry name" value="PTA_PTB"/>
    <property type="match status" value="1"/>
</dbReference>
<keyword evidence="6" id="KW-1185">Reference proteome</keyword>
<dbReference type="SUPFAM" id="SSF53659">
    <property type="entry name" value="Isocitrate/Isopropylmalate dehydrogenase-like"/>
    <property type="match status" value="1"/>
</dbReference>
<evidence type="ECO:0000256" key="1">
    <source>
        <dbReference type="ARBA" id="ARBA00005656"/>
    </source>
</evidence>
<dbReference type="NCBIfam" id="NF006045">
    <property type="entry name" value="PRK08190.1"/>
    <property type="match status" value="1"/>
</dbReference>
<dbReference type="EC" id="2.3.1.19" evidence="5"/>
<dbReference type="STRING" id="1196324.A374_00994"/>
<dbReference type="PANTHER" id="PTHR43356">
    <property type="entry name" value="PHOSPHATE ACETYLTRANSFERASE"/>
    <property type="match status" value="1"/>
</dbReference>
<evidence type="ECO:0000259" key="4">
    <source>
        <dbReference type="Pfam" id="PF01515"/>
    </source>
</evidence>
<dbReference type="Proteomes" id="UP000004080">
    <property type="component" value="Unassembled WGS sequence"/>
</dbReference>
<evidence type="ECO:0000313" key="5">
    <source>
        <dbReference type="EMBL" id="EIT87313.1"/>
    </source>
</evidence>
<keyword evidence="3 5" id="KW-0012">Acyltransferase</keyword>
<proteinExistence type="inferred from homology"/>
<comment type="similarity">
    <text evidence="1">Belongs to the phosphate acetyltransferase and butyryltransferase family.</text>
</comment>
<name>I8UKG0_9BACL</name>
<dbReference type="Gene3D" id="3.40.718.10">
    <property type="entry name" value="Isopropylmalate Dehydrogenase"/>
    <property type="match status" value="1"/>
</dbReference>
<comment type="caution">
    <text evidence="5">The sequence shown here is derived from an EMBL/GenBank/DDBJ whole genome shotgun (WGS) entry which is preliminary data.</text>
</comment>
<evidence type="ECO:0000256" key="3">
    <source>
        <dbReference type="ARBA" id="ARBA00023315"/>
    </source>
</evidence>
<dbReference type="GO" id="GO:0050182">
    <property type="term" value="F:phosphate butyryltransferase activity"/>
    <property type="evidence" value="ECO:0007669"/>
    <property type="project" value="UniProtKB-EC"/>
</dbReference>
<dbReference type="InterPro" id="IPR002505">
    <property type="entry name" value="PTA_PTB"/>
</dbReference>
<dbReference type="PANTHER" id="PTHR43356:SF2">
    <property type="entry name" value="PHOSPHATE ACETYLTRANSFERASE"/>
    <property type="match status" value="1"/>
</dbReference>
<evidence type="ECO:0000256" key="2">
    <source>
        <dbReference type="ARBA" id="ARBA00022679"/>
    </source>
</evidence>
<feature type="domain" description="Phosphate acetyl/butaryl transferase" evidence="4">
    <location>
        <begin position="76"/>
        <end position="293"/>
    </location>
</feature>
<sequence length="301" mass="32223">MKLEHVVSAISEQAKKIIAVAHAEDEEVILSVKEAYNLGLASFRLYGDEQAIQRLLHKHELQRSHELEVFPTDAAHASLEAVKAVHFGDAHILMKGHVPTATLMKAVLNKEYGLRTGNVLSHVAVFEVPGYDRLLFITDSGMNIAPDVTQKAQIIENAAAVARGMGVPLPKVAVLAAVETLNPAMSATTDASLLTTMNRRGQLQGCIVDGPLALDNAINLHAAKMKHIDGEVAGRADILMVPSIEVGNVLYKSLVYFAHAKNGGMIAGAKAPIVLTSRSDSAQSKLYSIALAITSLQNESE</sequence>
<gene>
    <name evidence="5" type="ORF">A374_00994</name>
</gene>
<dbReference type="PATRIC" id="fig|1196324.3.peg.199"/>
<dbReference type="RefSeq" id="WP_007200305.1">
    <property type="nucleotide sequence ID" value="NZ_AKKV01000007.1"/>
</dbReference>
<reference evidence="5 6" key="1">
    <citation type="journal article" date="2012" name="J. Bacteriol.">
        <title>Genome of Bacillus macauensis ZFHKF-1, a Long-Chain-Forming Bacterium.</title>
        <authorList>
            <person name="Cai L."/>
            <person name="Zhang T."/>
        </authorList>
    </citation>
    <scope>NUCLEOTIDE SEQUENCE [LARGE SCALE GENOMIC DNA]</scope>
    <source>
        <strain evidence="5 6">ZFHKF-1</strain>
    </source>
</reference>
<keyword evidence="2 5" id="KW-0808">Transferase</keyword>
<dbReference type="PIRSF" id="PIRSF000428">
    <property type="entry name" value="P_Ac_trans"/>
    <property type="match status" value="1"/>
</dbReference>
<dbReference type="NCBIfam" id="NF005837">
    <property type="entry name" value="PRK07742.1"/>
    <property type="match status" value="1"/>
</dbReference>
<organism evidence="5 6">
    <name type="scientific">Fictibacillus macauensis ZFHKF-1</name>
    <dbReference type="NCBI Taxonomy" id="1196324"/>
    <lineage>
        <taxon>Bacteria</taxon>
        <taxon>Bacillati</taxon>
        <taxon>Bacillota</taxon>
        <taxon>Bacilli</taxon>
        <taxon>Bacillales</taxon>
        <taxon>Fictibacillaceae</taxon>
        <taxon>Fictibacillus</taxon>
    </lineage>
</organism>
<dbReference type="OrthoDB" id="9774179at2"/>
<dbReference type="EMBL" id="AKKV01000007">
    <property type="protein sequence ID" value="EIT87313.1"/>
    <property type="molecule type" value="Genomic_DNA"/>
</dbReference>
<protein>
    <submittedName>
        <fullName evidence="5">Phosphate butyryltransferase</fullName>
        <ecNumber evidence="5">2.3.1.19</ecNumber>
    </submittedName>
</protein>
<dbReference type="InterPro" id="IPR050500">
    <property type="entry name" value="Phos_Acetyltrans/Butyryltrans"/>
</dbReference>
<dbReference type="AlphaFoldDB" id="I8UKG0"/>
<evidence type="ECO:0000313" key="6">
    <source>
        <dbReference type="Proteomes" id="UP000004080"/>
    </source>
</evidence>
<dbReference type="InterPro" id="IPR012147">
    <property type="entry name" value="P_Ac_Bu_trans"/>
</dbReference>
<dbReference type="eggNOG" id="COG0280">
    <property type="taxonomic scope" value="Bacteria"/>
</dbReference>
<accession>I8UKG0</accession>